<name>A0A2H4ZHT3_AERSO</name>
<geneLocation type="plasmid" evidence="1">
    <name>pTM18-2</name>
</geneLocation>
<organism evidence="1">
    <name type="scientific">Aeromonas sobria</name>
    <dbReference type="NCBI Taxonomy" id="646"/>
    <lineage>
        <taxon>Bacteria</taxon>
        <taxon>Pseudomonadati</taxon>
        <taxon>Pseudomonadota</taxon>
        <taxon>Gammaproteobacteria</taxon>
        <taxon>Aeromonadales</taxon>
        <taxon>Aeromonadaceae</taxon>
        <taxon>Aeromonas</taxon>
    </lineage>
</organism>
<gene>
    <name evidence="2" type="ORF">CJP16_21875</name>
</gene>
<protein>
    <submittedName>
        <fullName evidence="1">Uncharacterized protein</fullName>
    </submittedName>
</protein>
<dbReference type="AlphaFoldDB" id="A0A2H4ZHT3"/>
<keyword evidence="1" id="KW-0614">Plasmid</keyword>
<keyword evidence="3" id="KW-1185">Reference proteome</keyword>
<dbReference type="Proteomes" id="UP000233467">
    <property type="component" value="Unassembled WGS sequence"/>
</dbReference>
<accession>A0A2H4ZHT3</accession>
<reference evidence="1 3" key="1">
    <citation type="journal article" date="2017" name="Front. Microbiol.">
        <title>Strong Genomic and Phenotypic Heterogeneity in the Aeromonas sobria Species Complex.</title>
        <authorList>
            <person name="Gauthier J."/>
            <person name="Vincent A.T."/>
            <person name="Charette S.J."/>
            <person name="Derome N."/>
        </authorList>
    </citation>
    <scope>NUCLEOTIDE SEQUENCE</scope>
    <source>
        <strain evidence="1 3">TM18</strain>
        <plasmid evidence="1">pTM18-2</plasmid>
    </source>
</reference>
<dbReference type="EMBL" id="NQMM01000069">
    <property type="protein sequence ID" value="PKQ71898.1"/>
    <property type="molecule type" value="Genomic_DNA"/>
</dbReference>
<proteinExistence type="predicted"/>
<evidence type="ECO:0000313" key="2">
    <source>
        <dbReference type="EMBL" id="PKQ71898.1"/>
    </source>
</evidence>
<dbReference type="RefSeq" id="WP_101326615.1">
    <property type="nucleotide sequence ID" value="NZ_MF770241.1"/>
</dbReference>
<dbReference type="EMBL" id="MF770241">
    <property type="protein sequence ID" value="AUF80787.1"/>
    <property type="molecule type" value="Genomic_DNA"/>
</dbReference>
<evidence type="ECO:0000313" key="1">
    <source>
        <dbReference type="EMBL" id="AUF80787.1"/>
    </source>
</evidence>
<sequence>MESGRLGTPDTVAHIRQFPPVEYELASYQGSPWLWADGKPLIDLLDATIDWMIDDDGSRWIVIDTEYLRQHVAHYALLSADTWRQRLLDAGVEVD</sequence>
<evidence type="ECO:0000313" key="3">
    <source>
        <dbReference type="Proteomes" id="UP000233467"/>
    </source>
</evidence>